<name>A0A438I1T5_VITVI</name>
<dbReference type="Proteomes" id="UP000288805">
    <property type="component" value="Unassembled WGS sequence"/>
</dbReference>
<sequence>MGHKLKLHSNRVEKFCLCPVLSYTQEVWMRVVGLPIHLWERIFPCGGGTFLLCYSALVGVTTIDDLGRTKVVVKRAESQGRGGGDPRRRVGFGCHGLLGSKDLNPISKRDQAKLGPLL</sequence>
<evidence type="ECO:0000256" key="1">
    <source>
        <dbReference type="SAM" id="MobiDB-lite"/>
    </source>
</evidence>
<reference evidence="2 3" key="1">
    <citation type="journal article" date="2018" name="PLoS Genet.">
        <title>Population sequencing reveals clonal diversity and ancestral inbreeding in the grapevine cultivar Chardonnay.</title>
        <authorList>
            <person name="Roach M.J."/>
            <person name="Johnson D.L."/>
            <person name="Bohlmann J."/>
            <person name="van Vuuren H.J."/>
            <person name="Jones S.J."/>
            <person name="Pretorius I.S."/>
            <person name="Schmidt S.A."/>
            <person name="Borneman A.R."/>
        </authorList>
    </citation>
    <scope>NUCLEOTIDE SEQUENCE [LARGE SCALE GENOMIC DNA]</scope>
    <source>
        <strain evidence="3">cv. Chardonnay</strain>
        <tissue evidence="2">Leaf</tissue>
    </source>
</reference>
<feature type="region of interest" description="Disordered" evidence="1">
    <location>
        <begin position="76"/>
        <end position="118"/>
    </location>
</feature>
<evidence type="ECO:0008006" key="4">
    <source>
        <dbReference type="Google" id="ProtNLM"/>
    </source>
</evidence>
<accession>A0A438I1T5</accession>
<comment type="caution">
    <text evidence="2">The sequence shown here is derived from an EMBL/GenBank/DDBJ whole genome shotgun (WGS) entry which is preliminary data.</text>
</comment>
<dbReference type="AlphaFoldDB" id="A0A438I1T5"/>
<gene>
    <name evidence="2" type="ORF">CK203_038855</name>
</gene>
<dbReference type="EMBL" id="QGNW01000153">
    <property type="protein sequence ID" value="RVW90678.1"/>
    <property type="molecule type" value="Genomic_DNA"/>
</dbReference>
<proteinExistence type="predicted"/>
<organism evidence="2 3">
    <name type="scientific">Vitis vinifera</name>
    <name type="common">Grape</name>
    <dbReference type="NCBI Taxonomy" id="29760"/>
    <lineage>
        <taxon>Eukaryota</taxon>
        <taxon>Viridiplantae</taxon>
        <taxon>Streptophyta</taxon>
        <taxon>Embryophyta</taxon>
        <taxon>Tracheophyta</taxon>
        <taxon>Spermatophyta</taxon>
        <taxon>Magnoliopsida</taxon>
        <taxon>eudicotyledons</taxon>
        <taxon>Gunneridae</taxon>
        <taxon>Pentapetalae</taxon>
        <taxon>rosids</taxon>
        <taxon>Vitales</taxon>
        <taxon>Vitaceae</taxon>
        <taxon>Viteae</taxon>
        <taxon>Vitis</taxon>
    </lineage>
</organism>
<protein>
    <recommendedName>
        <fullName evidence="4">DUF4283 domain-containing protein</fullName>
    </recommendedName>
</protein>
<evidence type="ECO:0000313" key="2">
    <source>
        <dbReference type="EMBL" id="RVW90678.1"/>
    </source>
</evidence>
<feature type="compositionally biased region" description="Basic and acidic residues" evidence="1">
    <location>
        <begin position="76"/>
        <end position="88"/>
    </location>
</feature>
<evidence type="ECO:0000313" key="3">
    <source>
        <dbReference type="Proteomes" id="UP000288805"/>
    </source>
</evidence>